<proteinExistence type="predicted"/>
<dbReference type="SUPFAM" id="SSF159594">
    <property type="entry name" value="XCC0632-like"/>
    <property type="match status" value="1"/>
</dbReference>
<evidence type="ECO:0000313" key="2">
    <source>
        <dbReference type="EMBL" id="AMB86173.1"/>
    </source>
</evidence>
<dbReference type="PROSITE" id="PS51257">
    <property type="entry name" value="PROKAR_LIPOPROTEIN"/>
    <property type="match status" value="1"/>
</dbReference>
<dbReference type="STRING" id="46677.AWM79_13040"/>
<accession>A0A0X1T296</accession>
<sequence length="212" mass="23336">MRLARRTLSQLTLFTGLALGSACSILPQAEPADVYRLPTAQNSIPAPNSLPLNWSLRIAKPVASDALNNPNIAVLPQGDLISHYKASRWSDPAPVLLRNRILDAFQRDGRVRLLSTDDSNLQADFELGGELQAFQTEYRGQDAEVVIRFDARLVRGNDQRILASRRFEVRQPITDKQVPGVVAGFGQAGDKLTGQLIGWAVQQANERTPTAR</sequence>
<dbReference type="KEGG" id="pagb:AWM79_13040"/>
<gene>
    <name evidence="2" type="ORF">AWM79_13040</name>
</gene>
<organism evidence="2 3">
    <name type="scientific">Pseudomonas agarici</name>
    <dbReference type="NCBI Taxonomy" id="46677"/>
    <lineage>
        <taxon>Bacteria</taxon>
        <taxon>Pseudomonadati</taxon>
        <taxon>Pseudomonadota</taxon>
        <taxon>Gammaproteobacteria</taxon>
        <taxon>Pseudomonadales</taxon>
        <taxon>Pseudomonadaceae</taxon>
        <taxon>Pseudomonas</taxon>
    </lineage>
</organism>
<dbReference type="Gene3D" id="3.40.50.10610">
    <property type="entry name" value="ABC-type transport auxiliary lipoprotein component"/>
    <property type="match status" value="1"/>
</dbReference>
<dbReference type="InterPro" id="IPR005586">
    <property type="entry name" value="ABC_trans_aux"/>
</dbReference>
<dbReference type="Proteomes" id="UP000063229">
    <property type="component" value="Chromosome"/>
</dbReference>
<evidence type="ECO:0000259" key="1">
    <source>
        <dbReference type="Pfam" id="PF03886"/>
    </source>
</evidence>
<dbReference type="Pfam" id="PF03886">
    <property type="entry name" value="ABC_trans_aux"/>
    <property type="match status" value="1"/>
</dbReference>
<name>A0A0X1T296_PSEAA</name>
<dbReference type="OrthoDB" id="5795476at2"/>
<feature type="domain" description="ABC-type transport auxiliary lipoprotein component" evidence="1">
    <location>
        <begin position="35"/>
        <end position="195"/>
    </location>
</feature>
<dbReference type="RefSeq" id="WP_017132119.1">
    <property type="nucleotide sequence ID" value="NZ_CP014135.1"/>
</dbReference>
<dbReference type="EMBL" id="CP014135">
    <property type="protein sequence ID" value="AMB86173.1"/>
    <property type="molecule type" value="Genomic_DNA"/>
</dbReference>
<protein>
    <submittedName>
        <fullName evidence="2">ABC transporter</fullName>
    </submittedName>
</protein>
<reference evidence="2 3" key="1">
    <citation type="submission" date="2016-01" db="EMBL/GenBank/DDBJ databases">
        <authorList>
            <person name="McClelland M."/>
            <person name="Jain A."/>
            <person name="Saraogi P."/>
            <person name="Mendelson R."/>
            <person name="Westerman R."/>
            <person name="SanMiguel P."/>
            <person name="Csonka L."/>
        </authorList>
    </citation>
    <scope>NUCLEOTIDE SEQUENCE [LARGE SCALE GENOMIC DNA]</scope>
    <source>
        <strain evidence="2 3">NCPPB 2472</strain>
    </source>
</reference>
<evidence type="ECO:0000313" key="3">
    <source>
        <dbReference type="Proteomes" id="UP000063229"/>
    </source>
</evidence>
<keyword evidence="3" id="KW-1185">Reference proteome</keyword>
<dbReference type="AlphaFoldDB" id="A0A0X1T296"/>